<dbReference type="InterPro" id="IPR010982">
    <property type="entry name" value="Lambda_DNA-bd_dom_sf"/>
</dbReference>
<evidence type="ECO:0000256" key="2">
    <source>
        <dbReference type="ARBA" id="ARBA00023125"/>
    </source>
</evidence>
<dbReference type="Proteomes" id="UP000609879">
    <property type="component" value="Unassembled WGS sequence"/>
</dbReference>
<evidence type="ECO:0000313" key="5">
    <source>
        <dbReference type="EMBL" id="GID77338.1"/>
    </source>
</evidence>
<dbReference type="Pfam" id="PF13377">
    <property type="entry name" value="Peripla_BP_3"/>
    <property type="match status" value="1"/>
</dbReference>
<dbReference type="Gene3D" id="3.40.50.2300">
    <property type="match status" value="2"/>
</dbReference>
<dbReference type="PANTHER" id="PTHR30146:SF109">
    <property type="entry name" value="HTH-TYPE TRANSCRIPTIONAL REGULATOR GALS"/>
    <property type="match status" value="1"/>
</dbReference>
<proteinExistence type="predicted"/>
<dbReference type="Pfam" id="PF00356">
    <property type="entry name" value="LacI"/>
    <property type="match status" value="1"/>
</dbReference>
<accession>A0ABQ3YBI2</accession>
<dbReference type="EMBL" id="BOMI01000117">
    <property type="protein sequence ID" value="GID77338.1"/>
    <property type="molecule type" value="Genomic_DNA"/>
</dbReference>
<dbReference type="PRINTS" id="PR00036">
    <property type="entry name" value="HTHLACI"/>
</dbReference>
<evidence type="ECO:0000259" key="4">
    <source>
        <dbReference type="PROSITE" id="PS50932"/>
    </source>
</evidence>
<dbReference type="InterPro" id="IPR000843">
    <property type="entry name" value="HTH_LacI"/>
</dbReference>
<evidence type="ECO:0000256" key="3">
    <source>
        <dbReference type="ARBA" id="ARBA00023163"/>
    </source>
</evidence>
<protein>
    <submittedName>
        <fullName evidence="5">Transcriptional regulator</fullName>
    </submittedName>
</protein>
<dbReference type="SUPFAM" id="SSF47413">
    <property type="entry name" value="lambda repressor-like DNA-binding domains"/>
    <property type="match status" value="1"/>
</dbReference>
<dbReference type="Gene3D" id="1.10.260.40">
    <property type="entry name" value="lambda repressor-like DNA-binding domains"/>
    <property type="match status" value="1"/>
</dbReference>
<dbReference type="InterPro" id="IPR028082">
    <property type="entry name" value="Peripla_BP_I"/>
</dbReference>
<dbReference type="SUPFAM" id="SSF53822">
    <property type="entry name" value="Periplasmic binding protein-like I"/>
    <property type="match status" value="1"/>
</dbReference>
<organism evidence="5 6">
    <name type="scientific">Paractinoplanes deccanensis</name>
    <dbReference type="NCBI Taxonomy" id="113561"/>
    <lineage>
        <taxon>Bacteria</taxon>
        <taxon>Bacillati</taxon>
        <taxon>Actinomycetota</taxon>
        <taxon>Actinomycetes</taxon>
        <taxon>Micromonosporales</taxon>
        <taxon>Micromonosporaceae</taxon>
        <taxon>Paractinoplanes</taxon>
    </lineage>
</organism>
<dbReference type="PROSITE" id="PS00356">
    <property type="entry name" value="HTH_LACI_1"/>
    <property type="match status" value="1"/>
</dbReference>
<keyword evidence="3" id="KW-0804">Transcription</keyword>
<dbReference type="PANTHER" id="PTHR30146">
    <property type="entry name" value="LACI-RELATED TRANSCRIPTIONAL REPRESSOR"/>
    <property type="match status" value="1"/>
</dbReference>
<name>A0ABQ3YBI2_9ACTN</name>
<feature type="domain" description="HTH lacI-type" evidence="4">
    <location>
        <begin position="55"/>
        <end position="109"/>
    </location>
</feature>
<keyword evidence="2" id="KW-0238">DNA-binding</keyword>
<evidence type="ECO:0000313" key="6">
    <source>
        <dbReference type="Proteomes" id="UP000609879"/>
    </source>
</evidence>
<dbReference type="InterPro" id="IPR046335">
    <property type="entry name" value="LacI/GalR-like_sensor"/>
</dbReference>
<dbReference type="CDD" id="cd06267">
    <property type="entry name" value="PBP1_LacI_sugar_binding-like"/>
    <property type="match status" value="1"/>
</dbReference>
<keyword evidence="6" id="KW-1185">Reference proteome</keyword>
<dbReference type="CDD" id="cd01392">
    <property type="entry name" value="HTH_LacI"/>
    <property type="match status" value="1"/>
</dbReference>
<dbReference type="PROSITE" id="PS50932">
    <property type="entry name" value="HTH_LACI_2"/>
    <property type="match status" value="1"/>
</dbReference>
<reference evidence="5 6" key="1">
    <citation type="submission" date="2021-01" db="EMBL/GenBank/DDBJ databases">
        <title>Whole genome shotgun sequence of Actinoplanes deccanensis NBRC 13994.</title>
        <authorList>
            <person name="Komaki H."/>
            <person name="Tamura T."/>
        </authorList>
    </citation>
    <scope>NUCLEOTIDE SEQUENCE [LARGE SCALE GENOMIC DNA]</scope>
    <source>
        <strain evidence="5 6">NBRC 13994</strain>
    </source>
</reference>
<gene>
    <name evidence="5" type="ORF">Ade02nite_59790</name>
</gene>
<comment type="caution">
    <text evidence="5">The sequence shown here is derived from an EMBL/GenBank/DDBJ whole genome shotgun (WGS) entry which is preliminary data.</text>
</comment>
<sequence length="382" mass="40575">MPMRGQAGQARFAQTIPQQPYAGLERRIEEELDGVHVLFIVACPLYSGLMAQSRPTLADVARRAGVSKAAVSRVINDAPGVAPQTREHVRHVIEALGFRPDPVARALASGHGEVIELVVVDDPAIFGTSPYYGRVTAGILQELAGGHAQLRVHVVDEAGARALPARMADAVTLGVLLINVPPALASEFHDRCAQVVAMSPSAPGVPYIGLENAEGARAAVAHLHETGRRTIAALHGQAGNACAEARREGYSRAIREFGLPDISATGKFRREDGYRLTQQLLATHPDIDAVFVGCDLMATGAMQALADAGRRIPADVAVVGFDDSVIAECATPPMSSVHQPVEAMAAAATRAMVRRQLAPHWRCVFPADLRVRQSSAASSQDR</sequence>
<keyword evidence="1" id="KW-0805">Transcription regulation</keyword>
<dbReference type="SMART" id="SM00354">
    <property type="entry name" value="HTH_LACI"/>
    <property type="match status" value="1"/>
</dbReference>
<evidence type="ECO:0000256" key="1">
    <source>
        <dbReference type="ARBA" id="ARBA00023015"/>
    </source>
</evidence>